<evidence type="ECO:0008006" key="3">
    <source>
        <dbReference type="Google" id="ProtNLM"/>
    </source>
</evidence>
<feature type="transmembrane region" description="Helical" evidence="1">
    <location>
        <begin position="21"/>
        <end position="42"/>
    </location>
</feature>
<keyword evidence="1" id="KW-1133">Transmembrane helix</keyword>
<feature type="non-terminal residue" evidence="2">
    <location>
        <position position="1"/>
    </location>
</feature>
<reference evidence="2" key="1">
    <citation type="journal article" date="2014" name="Front. Microbiol.">
        <title>High frequency of phylogenetically diverse reductive dehalogenase-homologous genes in deep subseafloor sedimentary metagenomes.</title>
        <authorList>
            <person name="Kawai M."/>
            <person name="Futagami T."/>
            <person name="Toyoda A."/>
            <person name="Takaki Y."/>
            <person name="Nishi S."/>
            <person name="Hori S."/>
            <person name="Arai W."/>
            <person name="Tsubouchi T."/>
            <person name="Morono Y."/>
            <person name="Uchiyama I."/>
            <person name="Ito T."/>
            <person name="Fujiyama A."/>
            <person name="Inagaki F."/>
            <person name="Takami H."/>
        </authorList>
    </citation>
    <scope>NUCLEOTIDE SEQUENCE</scope>
    <source>
        <strain evidence="2">Expedition CK06-06</strain>
    </source>
</reference>
<sequence>LLCIPIAWSRVKLEAHSEAQVILGTIVGIGVIFLTFLGFGYII</sequence>
<comment type="caution">
    <text evidence="2">The sequence shown here is derived from an EMBL/GenBank/DDBJ whole genome shotgun (WGS) entry which is preliminary data.</text>
</comment>
<evidence type="ECO:0000313" key="2">
    <source>
        <dbReference type="EMBL" id="GAH71923.1"/>
    </source>
</evidence>
<evidence type="ECO:0000256" key="1">
    <source>
        <dbReference type="SAM" id="Phobius"/>
    </source>
</evidence>
<keyword evidence="1" id="KW-0472">Membrane</keyword>
<keyword evidence="1" id="KW-0812">Transmembrane</keyword>
<proteinExistence type="predicted"/>
<organism evidence="2">
    <name type="scientific">marine sediment metagenome</name>
    <dbReference type="NCBI Taxonomy" id="412755"/>
    <lineage>
        <taxon>unclassified sequences</taxon>
        <taxon>metagenomes</taxon>
        <taxon>ecological metagenomes</taxon>
    </lineage>
</organism>
<gene>
    <name evidence="2" type="ORF">S03H2_55086</name>
</gene>
<name>X1JQ54_9ZZZZ</name>
<protein>
    <recommendedName>
        <fullName evidence="3">Phosphatidic acid phosphatase type 2/haloperoxidase domain-containing protein</fullName>
    </recommendedName>
</protein>
<dbReference type="AlphaFoldDB" id="X1JQ54"/>
<accession>X1JQ54</accession>
<dbReference type="EMBL" id="BARU01035165">
    <property type="protein sequence ID" value="GAH71923.1"/>
    <property type="molecule type" value="Genomic_DNA"/>
</dbReference>